<protein>
    <submittedName>
        <fullName evidence="3">Alpha/beta hydrolase</fullName>
        <ecNumber evidence="3">3.-.-.-</ecNumber>
    </submittedName>
</protein>
<dbReference type="EMBL" id="JBBIAA010000002">
    <property type="protein sequence ID" value="MEJ5944319.1"/>
    <property type="molecule type" value="Genomic_DNA"/>
</dbReference>
<dbReference type="InterPro" id="IPR050300">
    <property type="entry name" value="GDXG_lipolytic_enzyme"/>
</dbReference>
<evidence type="ECO:0000259" key="2">
    <source>
        <dbReference type="Pfam" id="PF20434"/>
    </source>
</evidence>
<dbReference type="Proteomes" id="UP001387100">
    <property type="component" value="Unassembled WGS sequence"/>
</dbReference>
<comment type="caution">
    <text evidence="3">The sequence shown here is derived from an EMBL/GenBank/DDBJ whole genome shotgun (WGS) entry which is preliminary data.</text>
</comment>
<dbReference type="GO" id="GO:0016787">
    <property type="term" value="F:hydrolase activity"/>
    <property type="evidence" value="ECO:0007669"/>
    <property type="project" value="UniProtKB-KW"/>
</dbReference>
<reference evidence="3 4" key="1">
    <citation type="journal article" date="2017" name="Int. J. Syst. Evol. Microbiol.">
        <title>Pseudokineococcus basanitobsidens sp. nov., isolated from volcanic rock.</title>
        <authorList>
            <person name="Lee D.W."/>
            <person name="Park M.Y."/>
            <person name="Kim J.J."/>
            <person name="Kim B.S."/>
        </authorList>
    </citation>
    <scope>NUCLEOTIDE SEQUENCE [LARGE SCALE GENOMIC DNA]</scope>
    <source>
        <strain evidence="3 4">DSM 103726</strain>
    </source>
</reference>
<accession>A0ABU8RGY8</accession>
<dbReference type="EC" id="3.-.-.-" evidence="3"/>
<dbReference type="RefSeq" id="WP_339573708.1">
    <property type="nucleotide sequence ID" value="NZ_JBBIAA010000002.1"/>
</dbReference>
<dbReference type="SUPFAM" id="SSF53474">
    <property type="entry name" value="alpha/beta-Hydrolases"/>
    <property type="match status" value="1"/>
</dbReference>
<feature type="domain" description="BD-FAE-like" evidence="2">
    <location>
        <begin position="38"/>
        <end position="238"/>
    </location>
</feature>
<dbReference type="Gene3D" id="3.40.50.1820">
    <property type="entry name" value="alpha/beta hydrolase"/>
    <property type="match status" value="1"/>
</dbReference>
<keyword evidence="4" id="KW-1185">Reference proteome</keyword>
<evidence type="ECO:0000313" key="4">
    <source>
        <dbReference type="Proteomes" id="UP001387100"/>
    </source>
</evidence>
<evidence type="ECO:0000313" key="3">
    <source>
        <dbReference type="EMBL" id="MEJ5944319.1"/>
    </source>
</evidence>
<dbReference type="Pfam" id="PF20434">
    <property type="entry name" value="BD-FAE"/>
    <property type="match status" value="1"/>
</dbReference>
<dbReference type="PANTHER" id="PTHR48081">
    <property type="entry name" value="AB HYDROLASE SUPERFAMILY PROTEIN C4A8.06C"/>
    <property type="match status" value="1"/>
</dbReference>
<organism evidence="3 4">
    <name type="scientific">Pseudokineococcus basanitobsidens</name>
    <dbReference type="NCBI Taxonomy" id="1926649"/>
    <lineage>
        <taxon>Bacteria</taxon>
        <taxon>Bacillati</taxon>
        <taxon>Actinomycetota</taxon>
        <taxon>Actinomycetes</taxon>
        <taxon>Kineosporiales</taxon>
        <taxon>Kineosporiaceae</taxon>
        <taxon>Pseudokineococcus</taxon>
    </lineage>
</organism>
<dbReference type="InterPro" id="IPR049492">
    <property type="entry name" value="BD-FAE-like_dom"/>
</dbReference>
<keyword evidence="1 3" id="KW-0378">Hydrolase</keyword>
<evidence type="ECO:0000256" key="1">
    <source>
        <dbReference type="ARBA" id="ARBA00022801"/>
    </source>
</evidence>
<sequence length="284" mass="28667">MTPVPAGRGEDGVPSLAGAAGVAALHRYGPHERQVAELHLPAARRTDGVAVLVHGGFWRPGAADGSRTYDRRLQDHVAADLLAAGVPVWLVEYRAVGRGGGWPTTLEDAAAALDLLVDVAPAAGLDAARAVVVGHSAGGHLAGWSAARDALPEGAPGASPRLHPLAVVAQAGVLDLVAGHAADLGGGAVAGLLGGSPEEVPERYAQASPAALVPAAAPVLSVTGDRDDVVPPDQGERYAEAARAAGADDVRVALVPGEDHFSQLDPSSRCWALVRAEVLSRLGA</sequence>
<gene>
    <name evidence="3" type="ORF">WDZ17_03295</name>
</gene>
<proteinExistence type="predicted"/>
<dbReference type="InterPro" id="IPR029058">
    <property type="entry name" value="AB_hydrolase_fold"/>
</dbReference>
<name>A0ABU8RGY8_9ACTN</name>